<accession>A0ABW0YIA3</accession>
<evidence type="ECO:0000313" key="1">
    <source>
        <dbReference type="EMBL" id="MFC5708408.1"/>
    </source>
</evidence>
<organism evidence="1 2">
    <name type="scientific">Aeromonas eucrenophila</name>
    <dbReference type="NCBI Taxonomy" id="649"/>
    <lineage>
        <taxon>Bacteria</taxon>
        <taxon>Pseudomonadati</taxon>
        <taxon>Pseudomonadota</taxon>
        <taxon>Gammaproteobacteria</taxon>
        <taxon>Aeromonadales</taxon>
        <taxon>Aeromonadaceae</taxon>
        <taxon>Aeromonas</taxon>
    </lineage>
</organism>
<evidence type="ECO:0000313" key="2">
    <source>
        <dbReference type="Proteomes" id="UP001596132"/>
    </source>
</evidence>
<name>A0ABW0YIA3_9GAMM</name>
<dbReference type="EMBL" id="JBHSPP010000017">
    <property type="protein sequence ID" value="MFC5708408.1"/>
    <property type="molecule type" value="Genomic_DNA"/>
</dbReference>
<sequence>MLLARSLLGCNCDARSVRTSPGDTNRSNINQGLYNALSAKEWLVPNDICFHPGELVRLRSGEPDMTVNYVRAGNQHVDCSWFDSTLSPEPFYATFQSNTLTLRKALPLPGPLDEQLHAGQVVRLRSGGPAMTMEYYSRDNGSEQEVSCIWFDENSHKLSSSLFHLHGLVIEEEPQRIEKRALAETMEQTE</sequence>
<reference evidence="2" key="1">
    <citation type="journal article" date="2019" name="Int. J. Syst. Evol. Microbiol.">
        <title>The Global Catalogue of Microorganisms (GCM) 10K type strain sequencing project: providing services to taxonomists for standard genome sequencing and annotation.</title>
        <authorList>
            <consortium name="The Broad Institute Genomics Platform"/>
            <consortium name="The Broad Institute Genome Sequencing Center for Infectious Disease"/>
            <person name="Wu L."/>
            <person name="Ma J."/>
        </authorList>
    </citation>
    <scope>NUCLEOTIDE SEQUENCE [LARGE SCALE GENOMIC DNA]</scope>
    <source>
        <strain evidence="2">KCTC 15012</strain>
    </source>
</reference>
<dbReference type="RefSeq" id="WP_082041389.1">
    <property type="nucleotide sequence ID" value="NZ_CDDF01000001.1"/>
</dbReference>
<comment type="caution">
    <text evidence="1">The sequence shown here is derived from an EMBL/GenBank/DDBJ whole genome shotgun (WGS) entry which is preliminary data.</text>
</comment>
<proteinExistence type="predicted"/>
<keyword evidence="2" id="KW-1185">Reference proteome</keyword>
<dbReference type="Proteomes" id="UP001596132">
    <property type="component" value="Unassembled WGS sequence"/>
</dbReference>
<dbReference type="InterPro" id="IPR019226">
    <property type="entry name" value="DUF2158"/>
</dbReference>
<gene>
    <name evidence="1" type="ORF">ACFPVW_20595</name>
</gene>
<protein>
    <submittedName>
        <fullName evidence="1">DUF2158 domain-containing protein</fullName>
    </submittedName>
</protein>
<dbReference type="Pfam" id="PF09926">
    <property type="entry name" value="DUF2158"/>
    <property type="match status" value="2"/>
</dbReference>